<reference evidence="2" key="1">
    <citation type="journal article" date="2014" name="Int. J. Syst. Evol. Microbiol.">
        <title>Complete genome sequence of Corynebacterium casei LMG S-19264T (=DSM 44701T), isolated from a smear-ripened cheese.</title>
        <authorList>
            <consortium name="US DOE Joint Genome Institute (JGI-PGF)"/>
            <person name="Walter F."/>
            <person name="Albersmeier A."/>
            <person name="Kalinowski J."/>
            <person name="Ruckert C."/>
        </authorList>
    </citation>
    <scope>NUCLEOTIDE SEQUENCE</scope>
    <source>
        <strain evidence="2">NBRC 112290</strain>
    </source>
</reference>
<reference evidence="2" key="2">
    <citation type="submission" date="2023-02" db="EMBL/GenBank/DDBJ databases">
        <authorList>
            <person name="Sun Q."/>
            <person name="Mori K."/>
        </authorList>
    </citation>
    <scope>NUCLEOTIDE SEQUENCE</scope>
    <source>
        <strain evidence="2">NBRC 112290</strain>
    </source>
</reference>
<organism evidence="2 3">
    <name type="scientific">Litorihabitans aurantiacus</name>
    <dbReference type="NCBI Taxonomy" id="1930061"/>
    <lineage>
        <taxon>Bacteria</taxon>
        <taxon>Bacillati</taxon>
        <taxon>Actinomycetota</taxon>
        <taxon>Actinomycetes</taxon>
        <taxon>Micrococcales</taxon>
        <taxon>Beutenbergiaceae</taxon>
        <taxon>Litorihabitans</taxon>
    </lineage>
</organism>
<dbReference type="EMBL" id="BSUM01000001">
    <property type="protein sequence ID" value="GMA33197.1"/>
    <property type="molecule type" value="Genomic_DNA"/>
</dbReference>
<dbReference type="RefSeq" id="WP_284251867.1">
    <property type="nucleotide sequence ID" value="NZ_BSUM01000001.1"/>
</dbReference>
<dbReference type="AlphaFoldDB" id="A0AA37XH28"/>
<accession>A0AA37XH28</accession>
<sequence length="187" mass="20229">MARPSNSRIRADPEQLSPLSPTVDTCARSSATTPPDGRVTGDPLPLALGVGVQPETVPVLECALAGHLLDGELVLAVVRVADTNWEMYYVLTSHHAARVALSRDDQTDNRDARIVTCAYEHMRSGLVDVRLDTGEQVDLGPLAHPRDIHLIHSGMSNLRMPEGFDGRHVFAESDAVRTAGVVLSELH</sequence>
<protein>
    <submittedName>
        <fullName evidence="2">Uncharacterized protein</fullName>
    </submittedName>
</protein>
<dbReference type="Proteomes" id="UP001157161">
    <property type="component" value="Unassembled WGS sequence"/>
</dbReference>
<keyword evidence="3" id="KW-1185">Reference proteome</keyword>
<evidence type="ECO:0000313" key="2">
    <source>
        <dbReference type="EMBL" id="GMA33197.1"/>
    </source>
</evidence>
<name>A0AA37XH28_9MICO</name>
<feature type="region of interest" description="Disordered" evidence="1">
    <location>
        <begin position="1"/>
        <end position="42"/>
    </location>
</feature>
<evidence type="ECO:0000256" key="1">
    <source>
        <dbReference type="SAM" id="MobiDB-lite"/>
    </source>
</evidence>
<gene>
    <name evidence="2" type="ORF">GCM10025875_31890</name>
</gene>
<proteinExistence type="predicted"/>
<evidence type="ECO:0000313" key="3">
    <source>
        <dbReference type="Proteomes" id="UP001157161"/>
    </source>
</evidence>
<comment type="caution">
    <text evidence="2">The sequence shown here is derived from an EMBL/GenBank/DDBJ whole genome shotgun (WGS) entry which is preliminary data.</text>
</comment>
<feature type="compositionally biased region" description="Polar residues" evidence="1">
    <location>
        <begin position="17"/>
        <end position="33"/>
    </location>
</feature>